<dbReference type="PANTHER" id="PTHR20914:SF31">
    <property type="entry name" value="PHOSPHOLIPASE A2 INHIBITOR AND LY6_PLAUR DOMAIN-CONTAINING PROTEIN"/>
    <property type="match status" value="1"/>
</dbReference>
<dbReference type="InterPro" id="IPR050918">
    <property type="entry name" value="CNF-like_PLA2_Inhibitor"/>
</dbReference>
<evidence type="ECO:0000256" key="2">
    <source>
        <dbReference type="ARBA" id="ARBA00022525"/>
    </source>
</evidence>
<dbReference type="CDD" id="cd23572">
    <property type="entry name" value="TFP_LU_ECD_PINLYP_rpt2"/>
    <property type="match status" value="1"/>
</dbReference>
<keyword evidence="2" id="KW-0964">Secreted</keyword>
<sequence>MREILAAAAILQALITGDCLFCEQCFALHTSSCSGIMTQCPPDITHCVAGLENSTLRSDVILTAFKDCLDPSQKSACDREFSFKHSVASIRISRVCCDSDFCNSGDLKVPSEDNTPNGYICEDCFNDQSNEPCRATGVVQCTGKQNACGTFSGTASIPGEAVRSYSAKGCVTQDFCKIGVFNMPGTQAFDYGLKCFPALKV</sequence>
<protein>
    <submittedName>
        <fullName evidence="5">Sodefrin-like protein</fullName>
    </submittedName>
</protein>
<accession>B2CM90</accession>
<comment type="subcellular location">
    <subcellularLocation>
        <location evidence="1">Secreted</location>
    </subcellularLocation>
</comment>
<feature type="chain" id="PRO_5002776762" evidence="3">
    <location>
        <begin position="20"/>
        <end position="201"/>
    </location>
</feature>
<dbReference type="InterPro" id="IPR016054">
    <property type="entry name" value="LY6_UPA_recep-like"/>
</dbReference>
<evidence type="ECO:0000256" key="3">
    <source>
        <dbReference type="SAM" id="SignalP"/>
    </source>
</evidence>
<dbReference type="PANTHER" id="PTHR20914">
    <property type="entry name" value="LY6/PLAUR DOMAIN-CONTAINING PROTEIN 8"/>
    <property type="match status" value="1"/>
</dbReference>
<dbReference type="EMBL" id="EU526840">
    <property type="protein sequence ID" value="ACB54665.1"/>
    <property type="molecule type" value="mRNA"/>
</dbReference>
<dbReference type="Gene3D" id="2.10.60.10">
    <property type="entry name" value="CD59"/>
    <property type="match status" value="2"/>
</dbReference>
<proteinExistence type="evidence at transcript level"/>
<evidence type="ECO:0000259" key="4">
    <source>
        <dbReference type="Pfam" id="PF00021"/>
    </source>
</evidence>
<name>B2CM90_LISVU</name>
<dbReference type="GO" id="GO:0005576">
    <property type="term" value="C:extracellular region"/>
    <property type="evidence" value="ECO:0007669"/>
    <property type="project" value="UniProtKB-SubCell"/>
</dbReference>
<feature type="domain" description="UPAR/Ly6" evidence="4">
    <location>
        <begin position="21"/>
        <end position="104"/>
    </location>
</feature>
<dbReference type="InterPro" id="IPR045860">
    <property type="entry name" value="Snake_toxin-like_sf"/>
</dbReference>
<evidence type="ECO:0000256" key="1">
    <source>
        <dbReference type="ARBA" id="ARBA00004613"/>
    </source>
</evidence>
<feature type="domain" description="UPAR/Ly6" evidence="4">
    <location>
        <begin position="118"/>
        <end position="185"/>
    </location>
</feature>
<dbReference type="Pfam" id="PF00021">
    <property type="entry name" value="UPAR_LY6"/>
    <property type="match status" value="2"/>
</dbReference>
<organism evidence="5">
    <name type="scientific">Lissotriton vulgaris</name>
    <name type="common">Smooth newt</name>
    <name type="synonym">Triturus vulgaris</name>
    <dbReference type="NCBI Taxonomy" id="8324"/>
    <lineage>
        <taxon>Eukaryota</taxon>
        <taxon>Metazoa</taxon>
        <taxon>Chordata</taxon>
        <taxon>Craniata</taxon>
        <taxon>Vertebrata</taxon>
        <taxon>Euteleostomi</taxon>
        <taxon>Amphibia</taxon>
        <taxon>Batrachia</taxon>
        <taxon>Caudata</taxon>
        <taxon>Salamandroidea</taxon>
        <taxon>Salamandridae</taxon>
        <taxon>Pleurodelinae</taxon>
        <taxon>Lissotriton</taxon>
    </lineage>
</organism>
<reference evidence="5" key="1">
    <citation type="journal article" date="2008" name="Zool. Sci.">
        <title>Multiple sex pheromone genes are expressed in the abdominal glands of the smooth newt (Lissotriton vulgaris) and Montandon's newt (L. montandoni) (Salamandridae).</title>
        <authorList>
            <person name="Osikowski A."/>
            <person name="Babik W."/>
            <person name="Grzmil P."/>
            <person name="Szymura J.M."/>
        </authorList>
    </citation>
    <scope>NUCLEOTIDE SEQUENCE</scope>
    <source>
        <strain evidence="5">Lv01</strain>
        <tissue evidence="5">Abdominal gland</tissue>
    </source>
</reference>
<feature type="signal peptide" evidence="3">
    <location>
        <begin position="1"/>
        <end position="19"/>
    </location>
</feature>
<evidence type="ECO:0000313" key="5">
    <source>
        <dbReference type="EMBL" id="ACB54665.1"/>
    </source>
</evidence>
<dbReference type="AlphaFoldDB" id="B2CM90"/>
<dbReference type="SUPFAM" id="SSF57302">
    <property type="entry name" value="Snake toxin-like"/>
    <property type="match status" value="2"/>
</dbReference>
<keyword evidence="3" id="KW-0732">Signal</keyword>